<evidence type="ECO:0000259" key="9">
    <source>
        <dbReference type="Pfam" id="PF00534"/>
    </source>
</evidence>
<evidence type="ECO:0000256" key="3">
    <source>
        <dbReference type="ARBA" id="ARBA00004964"/>
    </source>
</evidence>
<feature type="binding site" evidence="8">
    <location>
        <position position="17"/>
    </location>
    <ligand>
        <name>ADP-alpha-D-glucose</name>
        <dbReference type="ChEBI" id="CHEBI:57498"/>
    </ligand>
</feature>
<dbReference type="Gene3D" id="3.40.50.2000">
    <property type="entry name" value="Glycogen Phosphorylase B"/>
    <property type="match status" value="2"/>
</dbReference>
<dbReference type="HAMAP" id="MF_00484">
    <property type="entry name" value="Glycogen_synth"/>
    <property type="match status" value="1"/>
</dbReference>
<reference evidence="11 12" key="1">
    <citation type="journal article" date="2015" name="Int. J. Syst. Evol. Microbiol.">
        <title>Roseomonas oryzae sp. nov., isolated from paddy rhizosphere soil.</title>
        <authorList>
            <person name="Ramaprasad E.V."/>
            <person name="Sasikala Ch."/>
            <person name="Ramana Ch.V."/>
        </authorList>
    </citation>
    <scope>NUCLEOTIDE SEQUENCE [LARGE SCALE GENOMIC DNA]</scope>
    <source>
        <strain evidence="11 12">KCTC 42542</strain>
    </source>
</reference>
<dbReference type="NCBIfam" id="TIGR02095">
    <property type="entry name" value="glgA"/>
    <property type="match status" value="1"/>
</dbReference>
<dbReference type="InterPro" id="IPR013534">
    <property type="entry name" value="Starch_synth_cat_dom"/>
</dbReference>
<sequence length="480" mass="50524">MTLSVLSVASELYPLIKTGGLADVAGALPRALAAEGVSVRSLLPGYPAVLRQVPGAEAVLDLGWMFGGPARLLAAEAAGLALFVLDAPHLFAREGGPYAGPEGDWPDNPQRFAALAQVAARLGRGALEGFRPAVVHAHDWQAGLVPAYLHYGEGPRPGTLMTVHNLAFQGQCAPELLGELGLPPESYSIHGVEYYGAIGFLKAGLHLADRVTTVSPTYAAEIRTEAGGMGLAGLLRDRGTSLSGILNGIDMAVWNPASDAALEQPFSIDDMAPREASRAALRRHFRLDDDPAAPVLGIISRLSWQKGMDAVVEALPALLGHNMRLVVLGTGDRAIEAGLTRAAEAHPGRVGLHLGYDEALAHRIQAGCDALLVPSRFEPCGLTQLCALRYGALPVVARVGGLADTVIDANEMALATGVATGVQFASAERDFLEAALNRLALLWSDQAGWRSIQRNAMACDVSWARPAAQYAALYRAIASR</sequence>
<dbReference type="RefSeq" id="WP_149811917.1">
    <property type="nucleotide sequence ID" value="NZ_VUKA01000003.1"/>
</dbReference>
<protein>
    <recommendedName>
        <fullName evidence="8">Glycogen synthase</fullName>
        <ecNumber evidence="8">2.4.1.21</ecNumber>
    </recommendedName>
    <alternativeName>
        <fullName evidence="8">Starch [bacterial glycogen] synthase</fullName>
    </alternativeName>
</protein>
<accession>A0A5B2TH46</accession>
<name>A0A5B2TH46_9PROT</name>
<evidence type="ECO:0000259" key="10">
    <source>
        <dbReference type="Pfam" id="PF08323"/>
    </source>
</evidence>
<keyword evidence="12" id="KW-1185">Reference proteome</keyword>
<evidence type="ECO:0000256" key="7">
    <source>
        <dbReference type="ARBA" id="ARBA00023056"/>
    </source>
</evidence>
<dbReference type="UniPathway" id="UPA00164"/>
<dbReference type="Pfam" id="PF00534">
    <property type="entry name" value="Glycos_transf_1"/>
    <property type="match status" value="1"/>
</dbReference>
<dbReference type="PANTHER" id="PTHR45825">
    <property type="entry name" value="GRANULE-BOUND STARCH SYNTHASE 1, CHLOROPLASTIC/AMYLOPLASTIC"/>
    <property type="match status" value="1"/>
</dbReference>
<proteinExistence type="inferred from homology"/>
<dbReference type="PANTHER" id="PTHR45825:SF11">
    <property type="entry name" value="ALPHA AMYLASE DOMAIN-CONTAINING PROTEIN"/>
    <property type="match status" value="1"/>
</dbReference>
<evidence type="ECO:0000313" key="11">
    <source>
        <dbReference type="EMBL" id="KAA2213413.1"/>
    </source>
</evidence>
<dbReference type="Proteomes" id="UP000322110">
    <property type="component" value="Unassembled WGS sequence"/>
</dbReference>
<feature type="domain" description="Starch synthase catalytic" evidence="10">
    <location>
        <begin position="5"/>
        <end position="236"/>
    </location>
</feature>
<dbReference type="InterPro" id="IPR001296">
    <property type="entry name" value="Glyco_trans_1"/>
</dbReference>
<evidence type="ECO:0000256" key="4">
    <source>
        <dbReference type="ARBA" id="ARBA00010281"/>
    </source>
</evidence>
<comment type="catalytic activity">
    <reaction evidence="1 8">
        <text>[(1-&gt;4)-alpha-D-glucosyl](n) + ADP-alpha-D-glucose = [(1-&gt;4)-alpha-D-glucosyl](n+1) + ADP + H(+)</text>
        <dbReference type="Rhea" id="RHEA:18189"/>
        <dbReference type="Rhea" id="RHEA-COMP:9584"/>
        <dbReference type="Rhea" id="RHEA-COMP:9587"/>
        <dbReference type="ChEBI" id="CHEBI:15378"/>
        <dbReference type="ChEBI" id="CHEBI:15444"/>
        <dbReference type="ChEBI" id="CHEBI:57498"/>
        <dbReference type="ChEBI" id="CHEBI:456216"/>
        <dbReference type="EC" id="2.4.1.21"/>
    </reaction>
</comment>
<comment type="function">
    <text evidence="2 8">Synthesizes alpha-1,4-glucan chains using ADP-glucose.</text>
</comment>
<dbReference type="EC" id="2.4.1.21" evidence="8"/>
<dbReference type="CDD" id="cd03791">
    <property type="entry name" value="GT5_Glycogen_synthase_DULL1-like"/>
    <property type="match status" value="1"/>
</dbReference>
<dbReference type="InterPro" id="IPR011835">
    <property type="entry name" value="GS/SS"/>
</dbReference>
<dbReference type="GO" id="GO:0004373">
    <property type="term" value="F:alpha-1,4-glucan glucosyltransferase (UDP-glucose donor) activity"/>
    <property type="evidence" value="ECO:0007669"/>
    <property type="project" value="InterPro"/>
</dbReference>
<dbReference type="GO" id="GO:0005978">
    <property type="term" value="P:glycogen biosynthetic process"/>
    <property type="evidence" value="ECO:0007669"/>
    <property type="project" value="UniProtKB-UniRule"/>
</dbReference>
<evidence type="ECO:0000313" key="12">
    <source>
        <dbReference type="Proteomes" id="UP000322110"/>
    </source>
</evidence>
<evidence type="ECO:0000256" key="1">
    <source>
        <dbReference type="ARBA" id="ARBA00001478"/>
    </source>
</evidence>
<evidence type="ECO:0000256" key="2">
    <source>
        <dbReference type="ARBA" id="ARBA00002764"/>
    </source>
</evidence>
<evidence type="ECO:0000256" key="5">
    <source>
        <dbReference type="ARBA" id="ARBA00022676"/>
    </source>
</evidence>
<comment type="caution">
    <text evidence="11">The sequence shown here is derived from an EMBL/GenBank/DDBJ whole genome shotgun (WGS) entry which is preliminary data.</text>
</comment>
<comment type="similarity">
    <text evidence="4 8">Belongs to the glycosyltransferase 1 family. Bacterial/plant glycogen synthase subfamily.</text>
</comment>
<evidence type="ECO:0000256" key="6">
    <source>
        <dbReference type="ARBA" id="ARBA00022679"/>
    </source>
</evidence>
<keyword evidence="5 8" id="KW-0328">Glycosyltransferase</keyword>
<dbReference type="OrthoDB" id="9808590at2"/>
<dbReference type="GO" id="GO:0009011">
    <property type="term" value="F:alpha-1,4-glucan glucosyltransferase (ADP-glucose donor) activity"/>
    <property type="evidence" value="ECO:0007669"/>
    <property type="project" value="UniProtKB-UniRule"/>
</dbReference>
<dbReference type="Pfam" id="PF08323">
    <property type="entry name" value="Glyco_transf_5"/>
    <property type="match status" value="1"/>
</dbReference>
<keyword evidence="7 8" id="KW-0320">Glycogen biosynthesis</keyword>
<dbReference type="NCBIfam" id="NF001899">
    <property type="entry name" value="PRK00654.1-2"/>
    <property type="match status" value="1"/>
</dbReference>
<feature type="domain" description="Glycosyl transferase family 1" evidence="9">
    <location>
        <begin position="293"/>
        <end position="423"/>
    </location>
</feature>
<evidence type="ECO:0000256" key="8">
    <source>
        <dbReference type="HAMAP-Rule" id="MF_00484"/>
    </source>
</evidence>
<dbReference type="EMBL" id="VUKA01000003">
    <property type="protein sequence ID" value="KAA2213413.1"/>
    <property type="molecule type" value="Genomic_DNA"/>
</dbReference>
<keyword evidence="6 8" id="KW-0808">Transferase</keyword>
<organism evidence="11 12">
    <name type="scientific">Teichococcus oryzae</name>
    <dbReference type="NCBI Taxonomy" id="1608942"/>
    <lineage>
        <taxon>Bacteria</taxon>
        <taxon>Pseudomonadati</taxon>
        <taxon>Pseudomonadota</taxon>
        <taxon>Alphaproteobacteria</taxon>
        <taxon>Acetobacterales</taxon>
        <taxon>Roseomonadaceae</taxon>
        <taxon>Roseomonas</taxon>
    </lineage>
</organism>
<dbReference type="SUPFAM" id="SSF53756">
    <property type="entry name" value="UDP-Glycosyltransferase/glycogen phosphorylase"/>
    <property type="match status" value="1"/>
</dbReference>
<gene>
    <name evidence="8 11" type="primary">glgA</name>
    <name evidence="11" type="ORF">F0Q34_09215</name>
</gene>
<comment type="pathway">
    <text evidence="3 8">Glycan biosynthesis; glycogen biosynthesis.</text>
</comment>
<dbReference type="GO" id="GO:0005829">
    <property type="term" value="C:cytosol"/>
    <property type="evidence" value="ECO:0007669"/>
    <property type="project" value="TreeGrafter"/>
</dbReference>
<dbReference type="AlphaFoldDB" id="A0A5B2TH46"/>